<accession>A0A9W4H0R3</accession>
<feature type="region of interest" description="Disordered" evidence="1">
    <location>
        <begin position="1"/>
        <end position="48"/>
    </location>
</feature>
<evidence type="ECO:0000313" key="3">
    <source>
        <dbReference type="Proteomes" id="UP001153328"/>
    </source>
</evidence>
<dbReference type="AlphaFoldDB" id="A0A9W4H0R3"/>
<protein>
    <submittedName>
        <fullName evidence="2">Uncharacterized protein</fullName>
    </submittedName>
</protein>
<dbReference type="Proteomes" id="UP001153328">
    <property type="component" value="Unassembled WGS sequence"/>
</dbReference>
<evidence type="ECO:0000256" key="1">
    <source>
        <dbReference type="SAM" id="MobiDB-lite"/>
    </source>
</evidence>
<gene>
    <name evidence="2" type="ORF">SBRY_30269</name>
</gene>
<sequence length="64" mass="6958">MVNSSGTRPPHPAEVNKQGISSRETVGKQVPLTPGKPPLTCDFRTTNHPLPICTRPNRAGVTRR</sequence>
<name>A0A9W4H0R3_9ACTN</name>
<comment type="caution">
    <text evidence="2">The sequence shown here is derived from an EMBL/GenBank/DDBJ whole genome shotgun (WGS) entry which is preliminary data.</text>
</comment>
<proteinExistence type="predicted"/>
<keyword evidence="3" id="KW-1185">Reference proteome</keyword>
<organism evidence="2 3">
    <name type="scientific">Actinacidiphila bryophytorum</name>
    <dbReference type="NCBI Taxonomy" id="1436133"/>
    <lineage>
        <taxon>Bacteria</taxon>
        <taxon>Bacillati</taxon>
        <taxon>Actinomycetota</taxon>
        <taxon>Actinomycetes</taxon>
        <taxon>Kitasatosporales</taxon>
        <taxon>Streptomycetaceae</taxon>
        <taxon>Actinacidiphila</taxon>
    </lineage>
</organism>
<reference evidence="2" key="1">
    <citation type="submission" date="2021-06" db="EMBL/GenBank/DDBJ databases">
        <authorList>
            <person name="Arsene-Ploetze F."/>
        </authorList>
    </citation>
    <scope>NUCLEOTIDE SEQUENCE</scope>
    <source>
        <strain evidence="2">SBRY1</strain>
    </source>
</reference>
<dbReference type="EMBL" id="CAJVAX010000017">
    <property type="protein sequence ID" value="CAG7638853.1"/>
    <property type="molecule type" value="Genomic_DNA"/>
</dbReference>
<evidence type="ECO:0000313" key="2">
    <source>
        <dbReference type="EMBL" id="CAG7638853.1"/>
    </source>
</evidence>